<dbReference type="CDD" id="cd17535">
    <property type="entry name" value="REC_NarL-like"/>
    <property type="match status" value="1"/>
</dbReference>
<evidence type="ECO:0000313" key="4">
    <source>
        <dbReference type="EMBL" id="MFD0285308.1"/>
    </source>
</evidence>
<evidence type="ECO:0000259" key="3">
    <source>
        <dbReference type="PROSITE" id="PS50110"/>
    </source>
</evidence>
<keyword evidence="5" id="KW-1185">Reference proteome</keyword>
<sequence>MSMRCLLVDDSARFLEAARALLERGGVQVVGVASTGAGALARALDVAPDVALVDIDLDGENGFDVAARLARSVPAVILISTHSLEDFQELVAASSARGFLHKSALSAGAIWELLGREGRGVRGRE</sequence>
<dbReference type="RefSeq" id="WP_381256101.1">
    <property type="nucleotide sequence ID" value="NZ_JBHTBI010000015.1"/>
</dbReference>
<comment type="caution">
    <text evidence="4">The sequence shown here is derived from an EMBL/GenBank/DDBJ whole genome shotgun (WGS) entry which is preliminary data.</text>
</comment>
<accession>A0ABW2VLJ3</accession>
<dbReference type="InterPro" id="IPR058245">
    <property type="entry name" value="NreC/VraR/RcsB-like_REC"/>
</dbReference>
<dbReference type="SUPFAM" id="SSF52172">
    <property type="entry name" value="CheY-like"/>
    <property type="match status" value="1"/>
</dbReference>
<organism evidence="4 5">
    <name type="scientific">Streptomyces lutosisoli</name>
    <dbReference type="NCBI Taxonomy" id="2665721"/>
    <lineage>
        <taxon>Bacteria</taxon>
        <taxon>Bacillati</taxon>
        <taxon>Actinomycetota</taxon>
        <taxon>Actinomycetes</taxon>
        <taxon>Kitasatosporales</taxon>
        <taxon>Streptomycetaceae</taxon>
        <taxon>Streptomyces</taxon>
    </lineage>
</organism>
<proteinExistence type="predicted"/>
<dbReference type="SMART" id="SM00448">
    <property type="entry name" value="REC"/>
    <property type="match status" value="1"/>
</dbReference>
<reference evidence="5" key="1">
    <citation type="journal article" date="2019" name="Int. J. Syst. Evol. Microbiol.">
        <title>The Global Catalogue of Microorganisms (GCM) 10K type strain sequencing project: providing services to taxonomists for standard genome sequencing and annotation.</title>
        <authorList>
            <consortium name="The Broad Institute Genomics Platform"/>
            <consortium name="The Broad Institute Genome Sequencing Center for Infectious Disease"/>
            <person name="Wu L."/>
            <person name="Ma J."/>
        </authorList>
    </citation>
    <scope>NUCLEOTIDE SEQUENCE [LARGE SCALE GENOMIC DNA]</scope>
    <source>
        <strain evidence="5">CGMCC 4.7198</strain>
    </source>
</reference>
<evidence type="ECO:0000256" key="2">
    <source>
        <dbReference type="PROSITE-ProRule" id="PRU00169"/>
    </source>
</evidence>
<dbReference type="PROSITE" id="PS50110">
    <property type="entry name" value="RESPONSE_REGULATORY"/>
    <property type="match status" value="1"/>
</dbReference>
<feature type="domain" description="Response regulatory" evidence="3">
    <location>
        <begin position="4"/>
        <end position="117"/>
    </location>
</feature>
<dbReference type="InterPro" id="IPR050595">
    <property type="entry name" value="Bact_response_regulator"/>
</dbReference>
<dbReference type="PANTHER" id="PTHR44591">
    <property type="entry name" value="STRESS RESPONSE REGULATOR PROTEIN 1"/>
    <property type="match status" value="1"/>
</dbReference>
<dbReference type="Pfam" id="PF00072">
    <property type="entry name" value="Response_reg"/>
    <property type="match status" value="1"/>
</dbReference>
<protein>
    <submittedName>
        <fullName evidence="4">Response regulator</fullName>
    </submittedName>
</protein>
<dbReference type="EMBL" id="JBHTEC010000001">
    <property type="protein sequence ID" value="MFD0285308.1"/>
    <property type="molecule type" value="Genomic_DNA"/>
</dbReference>
<feature type="modified residue" description="4-aspartylphosphate" evidence="2">
    <location>
        <position position="54"/>
    </location>
</feature>
<dbReference type="InterPro" id="IPR001789">
    <property type="entry name" value="Sig_transdc_resp-reg_receiver"/>
</dbReference>
<evidence type="ECO:0000313" key="5">
    <source>
        <dbReference type="Proteomes" id="UP001596957"/>
    </source>
</evidence>
<evidence type="ECO:0000256" key="1">
    <source>
        <dbReference type="ARBA" id="ARBA00022553"/>
    </source>
</evidence>
<dbReference type="Proteomes" id="UP001596957">
    <property type="component" value="Unassembled WGS sequence"/>
</dbReference>
<dbReference type="InterPro" id="IPR011006">
    <property type="entry name" value="CheY-like_superfamily"/>
</dbReference>
<gene>
    <name evidence="4" type="ORF">ACFQZP_27220</name>
</gene>
<dbReference type="Gene3D" id="3.40.50.2300">
    <property type="match status" value="1"/>
</dbReference>
<name>A0ABW2VLJ3_9ACTN</name>
<dbReference type="PANTHER" id="PTHR44591:SF3">
    <property type="entry name" value="RESPONSE REGULATORY DOMAIN-CONTAINING PROTEIN"/>
    <property type="match status" value="1"/>
</dbReference>
<keyword evidence="1 2" id="KW-0597">Phosphoprotein</keyword>